<gene>
    <name evidence="9" type="primary">LOC106831142</name>
</gene>
<comment type="catalytic activity">
    <reaction evidence="7">
        <text>L-cysteinyl-[protein] + hexadecanoyl-CoA = S-hexadecanoyl-L-cysteinyl-[protein] + CoA</text>
        <dbReference type="Rhea" id="RHEA:36683"/>
        <dbReference type="Rhea" id="RHEA-COMP:10131"/>
        <dbReference type="Rhea" id="RHEA-COMP:11032"/>
        <dbReference type="ChEBI" id="CHEBI:29950"/>
        <dbReference type="ChEBI" id="CHEBI:57287"/>
        <dbReference type="ChEBI" id="CHEBI:57379"/>
        <dbReference type="ChEBI" id="CHEBI:74151"/>
        <dbReference type="EC" id="2.3.1.225"/>
    </reaction>
</comment>
<sequence length="367" mass="40559">MPLSRAGRPQGLLPWMLPSLCAALSAVMLLILSGLFFAFPCRWLVQNGEWVYPVILGPLFVLTFCCLIALNGSDPGTLHQGSNELDPMMMPVVWVNHRAFHLQWCPKCRFHRPPRTHHCPRCNICVEDFDHHSRWVNNCVGHRNYRLYLLLVLSLCLYTLAVLVACVTVLVRTTHLPYGLDKIITIGVAVPAAGFLVPLFVLLLIKAWSVSKAERSHEGKYQYLYVNNPFDLGCAGNWCFTIFAPRGPKYMAEAVGLQSAVGPDWVPMQTLHCSRGPLGPGPPATPGPGSRPHVQTLGLYTPGRAPPGRRHPADLQEVRCLCVCVCVRVCECVCVHVQVQLPEPVVLGMGISRLCGCGGSSRMVQWP</sequence>
<evidence type="ECO:0000313" key="9">
    <source>
        <dbReference type="Ensembl" id="ENSEASP00005060875.1"/>
    </source>
</evidence>
<feature type="domain" description="Palmitoyltransferase DHHC" evidence="8">
    <location>
        <begin position="101"/>
        <end position="218"/>
    </location>
</feature>
<keyword evidence="2 7" id="KW-0808">Transferase</keyword>
<dbReference type="PANTHER" id="PTHR22883">
    <property type="entry name" value="ZINC FINGER DHHC DOMAIN CONTAINING PROTEIN"/>
    <property type="match status" value="1"/>
</dbReference>
<evidence type="ECO:0000313" key="10">
    <source>
        <dbReference type="Proteomes" id="UP000694387"/>
    </source>
</evidence>
<organism evidence="9 10">
    <name type="scientific">Equus asinus</name>
    <name type="common">Donkey</name>
    <name type="synonym">Equus africanus asinus</name>
    <dbReference type="NCBI Taxonomy" id="9793"/>
    <lineage>
        <taxon>Eukaryota</taxon>
        <taxon>Metazoa</taxon>
        <taxon>Chordata</taxon>
        <taxon>Craniata</taxon>
        <taxon>Vertebrata</taxon>
        <taxon>Euteleostomi</taxon>
        <taxon>Mammalia</taxon>
        <taxon>Eutheria</taxon>
        <taxon>Laurasiatheria</taxon>
        <taxon>Perissodactyla</taxon>
        <taxon>Equidae</taxon>
        <taxon>Equus</taxon>
    </lineage>
</organism>
<dbReference type="InterPro" id="IPR001594">
    <property type="entry name" value="Palmitoyltrfase_DHHC"/>
</dbReference>
<evidence type="ECO:0000256" key="1">
    <source>
        <dbReference type="ARBA" id="ARBA00004141"/>
    </source>
</evidence>
<comment type="subcellular location">
    <subcellularLocation>
        <location evidence="1">Membrane</location>
        <topology evidence="1">Multi-pass membrane protein</topology>
    </subcellularLocation>
</comment>
<dbReference type="Ensembl" id="ENSEAST00005057357.1">
    <property type="protein sequence ID" value="ENSEASP00005060875.1"/>
    <property type="gene ID" value="ENSEASG00005036591.1"/>
</dbReference>
<dbReference type="InterPro" id="IPR039859">
    <property type="entry name" value="PFA4/ZDH16/20/ERF2-like"/>
</dbReference>
<evidence type="ECO:0000256" key="5">
    <source>
        <dbReference type="ARBA" id="ARBA00023136"/>
    </source>
</evidence>
<evidence type="ECO:0000256" key="4">
    <source>
        <dbReference type="ARBA" id="ARBA00022989"/>
    </source>
</evidence>
<dbReference type="Proteomes" id="UP000694387">
    <property type="component" value="Chromosome 25"/>
</dbReference>
<feature type="transmembrane region" description="Helical" evidence="7">
    <location>
        <begin position="147"/>
        <end position="171"/>
    </location>
</feature>
<reference evidence="9 10" key="1">
    <citation type="journal article" date="2020" name="Nat. Commun.">
        <title>Donkey genomes provide new insights into domestication and selection for coat color.</title>
        <authorList>
            <person name="Wang"/>
            <person name="C."/>
            <person name="Li"/>
            <person name="H."/>
            <person name="Guo"/>
            <person name="Y."/>
            <person name="Huang"/>
            <person name="J."/>
            <person name="Sun"/>
            <person name="Y."/>
            <person name="Min"/>
            <person name="J."/>
            <person name="Wang"/>
            <person name="J."/>
            <person name="Fang"/>
            <person name="X."/>
            <person name="Zhao"/>
            <person name="Z."/>
            <person name="Wang"/>
            <person name="S."/>
            <person name="Zhang"/>
            <person name="Y."/>
            <person name="Liu"/>
            <person name="Q."/>
            <person name="Jiang"/>
            <person name="Q."/>
            <person name="Wang"/>
            <person name="X."/>
            <person name="Guo"/>
            <person name="Y."/>
            <person name="Yang"/>
            <person name="C."/>
            <person name="Wang"/>
            <person name="Y."/>
            <person name="Tian"/>
            <person name="F."/>
            <person name="Zhuang"/>
            <person name="G."/>
            <person name="Fan"/>
            <person name="Y."/>
            <person name="Gao"/>
            <person name="Q."/>
            <person name="Li"/>
            <person name="Y."/>
            <person name="Ju"/>
            <person name="Z."/>
            <person name="Li"/>
            <person name="J."/>
            <person name="Li"/>
            <person name="R."/>
            <person name="Hou"/>
            <person name="M."/>
            <person name="Yang"/>
            <person name="G."/>
            <person name="Liu"/>
            <person name="G."/>
            <person name="Liu"/>
            <person name="W."/>
            <person name="Guo"/>
            <person name="J."/>
            <person name="Pan"/>
            <person name="S."/>
            <person name="Fan"/>
            <person name="G."/>
            <person name="Zhang"/>
            <person name="W."/>
            <person name="Zhang"/>
            <person name="R."/>
            <person name="Yu"/>
            <person name="J."/>
            <person name="Zhang"/>
            <person name="X."/>
            <person name="Yin"/>
            <person name="Q."/>
            <person name="Ji"/>
            <person name="C."/>
            <person name="Jin"/>
            <person name="Y."/>
            <person name="Yue"/>
            <person name="G."/>
            <person name="Liu"/>
            <person name="M."/>
            <person name="Xu"/>
            <person name="J."/>
            <person name="Liu"/>
            <person name="S."/>
            <person name="Jordana"/>
            <person name="J."/>
            <person name="Noce"/>
            <person name="A."/>
            <person name="Amills"/>
            <person name="M."/>
            <person name="Wu"/>
            <person name="D.D."/>
            <person name="Li"/>
            <person name="S."/>
            <person name="Zhou"/>
            <person name="X. and Zhong"/>
            <person name="J."/>
        </authorList>
    </citation>
    <scope>NUCLEOTIDE SEQUENCE [LARGE SCALE GENOMIC DNA]</scope>
</reference>
<protein>
    <recommendedName>
        <fullName evidence="7">Palmitoyltransferase</fullName>
        <ecNumber evidence="7">2.3.1.225</ecNumber>
    </recommendedName>
</protein>
<dbReference type="GO" id="GO:0016020">
    <property type="term" value="C:membrane"/>
    <property type="evidence" value="ECO:0007669"/>
    <property type="project" value="UniProtKB-SubCell"/>
</dbReference>
<dbReference type="Pfam" id="PF01529">
    <property type="entry name" value="DHHC"/>
    <property type="match status" value="1"/>
</dbReference>
<name>A0A9L0KH68_EQUAS</name>
<dbReference type="GO" id="GO:0005794">
    <property type="term" value="C:Golgi apparatus"/>
    <property type="evidence" value="ECO:0007669"/>
    <property type="project" value="TreeGrafter"/>
</dbReference>
<keyword evidence="6 7" id="KW-0012">Acyltransferase</keyword>
<evidence type="ECO:0000256" key="2">
    <source>
        <dbReference type="ARBA" id="ARBA00022679"/>
    </source>
</evidence>
<reference evidence="9" key="3">
    <citation type="submission" date="2025-09" db="UniProtKB">
        <authorList>
            <consortium name="Ensembl"/>
        </authorList>
    </citation>
    <scope>IDENTIFICATION</scope>
</reference>
<evidence type="ECO:0000259" key="8">
    <source>
        <dbReference type="Pfam" id="PF01529"/>
    </source>
</evidence>
<dbReference type="EC" id="2.3.1.225" evidence="7"/>
<feature type="transmembrane region" description="Helical" evidence="7">
    <location>
        <begin position="50"/>
        <end position="70"/>
    </location>
</feature>
<feature type="transmembrane region" description="Helical" evidence="7">
    <location>
        <begin position="183"/>
        <end position="205"/>
    </location>
</feature>
<dbReference type="GO" id="GO:0019706">
    <property type="term" value="F:protein-cysteine S-palmitoyltransferase activity"/>
    <property type="evidence" value="ECO:0007669"/>
    <property type="project" value="UniProtKB-EC"/>
</dbReference>
<dbReference type="AlphaFoldDB" id="A0A9L0KH68"/>
<dbReference type="PANTHER" id="PTHR22883:SF326">
    <property type="entry name" value="PALMITOYLTRANSFERASE ZDHHC19"/>
    <property type="match status" value="1"/>
</dbReference>
<comment type="domain">
    <text evidence="7">The DHHC domain is required for palmitoyltransferase activity.</text>
</comment>
<keyword evidence="4 7" id="KW-1133">Transmembrane helix</keyword>
<keyword evidence="5 7" id="KW-0472">Membrane</keyword>
<proteinExistence type="inferred from homology"/>
<dbReference type="GO" id="GO:0005783">
    <property type="term" value="C:endoplasmic reticulum"/>
    <property type="evidence" value="ECO:0007669"/>
    <property type="project" value="TreeGrafter"/>
</dbReference>
<evidence type="ECO:0000256" key="7">
    <source>
        <dbReference type="RuleBase" id="RU079119"/>
    </source>
</evidence>
<dbReference type="GO" id="GO:0006612">
    <property type="term" value="P:protein targeting to membrane"/>
    <property type="evidence" value="ECO:0007669"/>
    <property type="project" value="TreeGrafter"/>
</dbReference>
<dbReference type="PROSITE" id="PS50216">
    <property type="entry name" value="DHHC"/>
    <property type="match status" value="1"/>
</dbReference>
<reference evidence="9" key="2">
    <citation type="submission" date="2025-08" db="UniProtKB">
        <authorList>
            <consortium name="Ensembl"/>
        </authorList>
    </citation>
    <scope>IDENTIFICATION</scope>
</reference>
<keyword evidence="10" id="KW-1185">Reference proteome</keyword>
<comment type="similarity">
    <text evidence="7">Belongs to the DHHC palmitoyltransferase family.</text>
</comment>
<keyword evidence="3 7" id="KW-0812">Transmembrane</keyword>
<evidence type="ECO:0000256" key="6">
    <source>
        <dbReference type="ARBA" id="ARBA00023315"/>
    </source>
</evidence>
<evidence type="ECO:0000256" key="3">
    <source>
        <dbReference type="ARBA" id="ARBA00022692"/>
    </source>
</evidence>
<dbReference type="GeneTree" id="ENSGT00940000161784"/>
<feature type="transmembrane region" description="Helical" evidence="7">
    <location>
        <begin position="12"/>
        <end position="38"/>
    </location>
</feature>
<accession>A0A9L0KH68</accession>